<sequence>MARKAIIIGATGLIGRHLTEQLASENTFAEIHTLTRRPLLPTNPKVHNHVVNFEQLGNFSSLFEADTLFSCLGTTLKQAGSLAAQYQVDVEYQYQAATLAAQAGVRHYLLVSSSGANPKSFGSYLRIKGELEEKIKTLPFEQICILQPSLLLGNRNHFRPGEQLSGLLLPLLCRLPGLQRFRPIAGAAVAAKMVRLSQQEGKGIETFSLDQLFTP</sequence>
<dbReference type="InterPro" id="IPR036291">
    <property type="entry name" value="NAD(P)-bd_dom_sf"/>
</dbReference>
<dbReference type="EMBL" id="JALBWM010000027">
    <property type="protein sequence ID" value="MCO1334412.1"/>
    <property type="molecule type" value="Genomic_DNA"/>
</dbReference>
<evidence type="ECO:0000256" key="2">
    <source>
        <dbReference type="ARBA" id="ARBA00023136"/>
    </source>
</evidence>
<proteinExistence type="predicted"/>
<keyword evidence="2" id="KW-0472">Membrane</keyword>
<accession>A0A9X2ELF9</accession>
<evidence type="ECO:0000256" key="1">
    <source>
        <dbReference type="ARBA" id="ARBA00004370"/>
    </source>
</evidence>
<evidence type="ECO:0000259" key="3">
    <source>
        <dbReference type="Pfam" id="PF01370"/>
    </source>
</evidence>
<protein>
    <submittedName>
        <fullName evidence="4">NAD-dependent epimerase/dehydratase family protein</fullName>
    </submittedName>
</protein>
<dbReference type="Gene3D" id="3.40.50.720">
    <property type="entry name" value="NAD(P)-binding Rossmann-like Domain"/>
    <property type="match status" value="1"/>
</dbReference>
<comment type="caution">
    <text evidence="4">The sequence shown here is derived from an EMBL/GenBank/DDBJ whole genome shotgun (WGS) entry which is preliminary data.</text>
</comment>
<evidence type="ECO:0000313" key="4">
    <source>
        <dbReference type="EMBL" id="MCO1334412.1"/>
    </source>
</evidence>
<dbReference type="GO" id="GO:0016020">
    <property type="term" value="C:membrane"/>
    <property type="evidence" value="ECO:0007669"/>
    <property type="project" value="UniProtKB-SubCell"/>
</dbReference>
<dbReference type="SUPFAM" id="SSF51735">
    <property type="entry name" value="NAD(P)-binding Rossmann-fold domains"/>
    <property type="match status" value="1"/>
</dbReference>
<evidence type="ECO:0000313" key="5">
    <source>
        <dbReference type="Proteomes" id="UP001139028"/>
    </source>
</evidence>
<keyword evidence="5" id="KW-1185">Reference proteome</keyword>
<dbReference type="AlphaFoldDB" id="A0A9X2ELF9"/>
<reference evidence="4" key="1">
    <citation type="journal article" date="2022" name="Arch. Microbiol.">
        <title>Microbulbifer okhotskensis sp. nov., isolated from a deep bottom sediment of the Okhotsk Sea.</title>
        <authorList>
            <person name="Romanenko L."/>
            <person name="Kurilenko V."/>
            <person name="Otstavnykh N."/>
            <person name="Velansky P."/>
            <person name="Isaeva M."/>
            <person name="Mikhailov V."/>
        </authorList>
    </citation>
    <scope>NUCLEOTIDE SEQUENCE</scope>
    <source>
        <strain evidence="4">OS29</strain>
    </source>
</reference>
<dbReference type="PANTHER" id="PTHR14097">
    <property type="entry name" value="OXIDOREDUCTASE HTATIP2"/>
    <property type="match status" value="1"/>
</dbReference>
<dbReference type="RefSeq" id="WP_252465953.1">
    <property type="nucleotide sequence ID" value="NZ_JALBWM010000027.1"/>
</dbReference>
<name>A0A9X2ELF9_9GAMM</name>
<feature type="domain" description="NAD-dependent epimerase/dehydratase" evidence="3">
    <location>
        <begin position="6"/>
        <end position="120"/>
    </location>
</feature>
<dbReference type="Proteomes" id="UP001139028">
    <property type="component" value="Unassembled WGS sequence"/>
</dbReference>
<dbReference type="PANTHER" id="PTHR14097:SF7">
    <property type="entry name" value="OXIDOREDUCTASE HTATIP2"/>
    <property type="match status" value="1"/>
</dbReference>
<comment type="subcellular location">
    <subcellularLocation>
        <location evidence="1">Membrane</location>
    </subcellularLocation>
</comment>
<gene>
    <name evidence="4" type="ORF">MO867_08670</name>
</gene>
<dbReference type="InterPro" id="IPR001509">
    <property type="entry name" value="Epimerase_deHydtase"/>
</dbReference>
<dbReference type="Pfam" id="PF01370">
    <property type="entry name" value="Epimerase"/>
    <property type="match status" value="1"/>
</dbReference>
<organism evidence="4 5">
    <name type="scientific">Microbulbifer okhotskensis</name>
    <dbReference type="NCBI Taxonomy" id="2926617"/>
    <lineage>
        <taxon>Bacteria</taxon>
        <taxon>Pseudomonadati</taxon>
        <taxon>Pseudomonadota</taxon>
        <taxon>Gammaproteobacteria</taxon>
        <taxon>Cellvibrionales</taxon>
        <taxon>Microbulbiferaceae</taxon>
        <taxon>Microbulbifer</taxon>
    </lineage>
</organism>